<evidence type="ECO:0000313" key="4">
    <source>
        <dbReference type="WBParaSite" id="EgrG_001154400"/>
    </source>
</evidence>
<keyword evidence="1" id="KW-0732">Signal</keyword>
<feature type="chain" id="PRO_5041119136" evidence="1">
    <location>
        <begin position="24"/>
        <end position="118"/>
    </location>
</feature>
<evidence type="ECO:0000313" key="3">
    <source>
        <dbReference type="Proteomes" id="UP000492820"/>
    </source>
</evidence>
<reference evidence="4" key="2">
    <citation type="submission" date="2020-10" db="UniProtKB">
        <authorList>
            <consortium name="WormBaseParasite"/>
        </authorList>
    </citation>
    <scope>IDENTIFICATION</scope>
</reference>
<evidence type="ECO:0000256" key="1">
    <source>
        <dbReference type="SAM" id="SignalP"/>
    </source>
</evidence>
<protein>
    <submittedName>
        <fullName evidence="4">Secreted protein</fullName>
    </submittedName>
</protein>
<feature type="signal peptide" evidence="1">
    <location>
        <begin position="1"/>
        <end position="23"/>
    </location>
</feature>
<gene>
    <name evidence="2" type="ORF">EgrG_001154400</name>
</gene>
<dbReference type="EMBL" id="CBLN010003740">
    <property type="protein sequence ID" value="CDI70122.1"/>
    <property type="molecule type" value="Genomic_DNA"/>
</dbReference>
<proteinExistence type="predicted"/>
<dbReference type="AlphaFoldDB" id="U6FR46"/>
<accession>U6FR46</accession>
<reference evidence="2 3" key="1">
    <citation type="journal article" date="2013" name="Nature">
        <title>The genomes of four tapeworm species reveal adaptations to parasitism.</title>
        <authorList>
            <person name="Tsai I.J."/>
            <person name="Zarowiecki M."/>
            <person name="Holroyd N."/>
            <person name="Garciarrubio A."/>
            <person name="Sanchez-Flores A."/>
            <person name="Brooks K.L."/>
            <person name="Tracey A."/>
            <person name="Bobes R.J."/>
            <person name="Fragoso G."/>
            <person name="Sciutto E."/>
            <person name="Aslett M."/>
            <person name="Beasley H."/>
            <person name="Bennett H.M."/>
            <person name="Cai J."/>
            <person name="Camicia F."/>
            <person name="Clark R."/>
            <person name="Cucher M."/>
            <person name="De Silva N."/>
            <person name="Day T.A."/>
            <person name="Deplazes P."/>
            <person name="Estrada K."/>
            <person name="Fernandez C."/>
            <person name="Holland P.W."/>
            <person name="Hou J."/>
            <person name="Hu S."/>
            <person name="Huckvale T."/>
            <person name="Hung S.S."/>
            <person name="Kamenetzky L."/>
            <person name="Keane J.A."/>
            <person name="Kiss F."/>
            <person name="Koziol U."/>
            <person name="Lambert O."/>
            <person name="Liu K."/>
            <person name="Luo X."/>
            <person name="Luo Y."/>
            <person name="Macchiaroli N."/>
            <person name="Nichol S."/>
            <person name="Paps J."/>
            <person name="Parkinson J."/>
            <person name="Pouchkina-Stantcheva N."/>
            <person name="Riddiford N."/>
            <person name="Rosenzvit M."/>
            <person name="Salinas G."/>
            <person name="Wasmuth J.D."/>
            <person name="Zamanian M."/>
            <person name="Zheng Y."/>
            <person name="Cai X."/>
            <person name="Soberon X."/>
            <person name="Olson P.D."/>
            <person name="Laclette J.P."/>
            <person name="Brehm K."/>
            <person name="Berriman M."/>
            <person name="Garciarrubio A."/>
            <person name="Bobes R.J."/>
            <person name="Fragoso G."/>
            <person name="Sanchez-Flores A."/>
            <person name="Estrada K."/>
            <person name="Cevallos M.A."/>
            <person name="Morett E."/>
            <person name="Gonzalez V."/>
            <person name="Portillo T."/>
            <person name="Ochoa-Leyva A."/>
            <person name="Jose M.V."/>
            <person name="Sciutto E."/>
            <person name="Landa A."/>
            <person name="Jimenez L."/>
            <person name="Valdes V."/>
            <person name="Carrero J.C."/>
            <person name="Larralde C."/>
            <person name="Morales-Montor J."/>
            <person name="Limon-Lason J."/>
            <person name="Soberon X."/>
            <person name="Laclette J.P."/>
        </authorList>
    </citation>
    <scope>NUCLEOTIDE SEQUENCE [LARGE SCALE GENOMIC DNA]</scope>
</reference>
<dbReference type="WBParaSite" id="EgrG_001154400">
    <property type="protein sequence ID" value="EgrG_001154400"/>
    <property type="gene ID" value="EgrG_001154400"/>
</dbReference>
<organism evidence="2">
    <name type="scientific">Echinococcus granulosus</name>
    <name type="common">Hydatid tapeworm</name>
    <dbReference type="NCBI Taxonomy" id="6210"/>
    <lineage>
        <taxon>Eukaryota</taxon>
        <taxon>Metazoa</taxon>
        <taxon>Spiralia</taxon>
        <taxon>Lophotrochozoa</taxon>
        <taxon>Platyhelminthes</taxon>
        <taxon>Cestoda</taxon>
        <taxon>Eucestoda</taxon>
        <taxon>Cyclophyllidea</taxon>
        <taxon>Taeniidae</taxon>
        <taxon>Echinococcus</taxon>
        <taxon>Echinococcus granulosus group</taxon>
    </lineage>
</organism>
<dbReference type="Proteomes" id="UP000492820">
    <property type="component" value="Unassembled WGS sequence"/>
</dbReference>
<evidence type="ECO:0000313" key="2">
    <source>
        <dbReference type="EMBL" id="CDI70122.1"/>
    </source>
</evidence>
<sequence>MKRFFLQNSIALLCALHLHRILAHLALCHHQPLSLHTLSCTFSNYALPTLVLRRVATSTSSHPPAILITCLRVMQNFTPHTSFAVRNVFAPCARCTGISSPCIRVIFSSPAFTGHLTH</sequence>
<name>U6FR46_ECHGR</name>